<keyword evidence="4 9" id="KW-0802">TPR repeat</keyword>
<dbReference type="InParanoid" id="A0A6P7IVG5"/>
<comment type="subcellular location">
    <subcellularLocation>
        <location evidence="1">Cytoplasm</location>
        <location evidence="1">Cytoskeleton</location>
        <location evidence="1">Cilium axoneme</location>
    </subcellularLocation>
</comment>
<keyword evidence="10" id="KW-1185">Reference proteome</keyword>
<dbReference type="Proteomes" id="UP000515145">
    <property type="component" value="Chromosome 8"/>
</dbReference>
<dbReference type="PANTHER" id="PTHR23040">
    <property type="match status" value="1"/>
</dbReference>
<dbReference type="SUPFAM" id="SSF48452">
    <property type="entry name" value="TPR-like"/>
    <property type="match status" value="2"/>
</dbReference>
<dbReference type="OrthoDB" id="10268002at2759"/>
<dbReference type="InterPro" id="IPR040111">
    <property type="entry name" value="ODAD4"/>
</dbReference>
<dbReference type="RefSeq" id="XP_028268382.1">
    <property type="nucleotide sequence ID" value="XM_028412581.1"/>
</dbReference>
<reference evidence="11" key="1">
    <citation type="submission" date="2025-08" db="UniProtKB">
        <authorList>
            <consortium name="RefSeq"/>
        </authorList>
    </citation>
    <scope>IDENTIFICATION</scope>
</reference>
<dbReference type="Pfam" id="PF13424">
    <property type="entry name" value="TPR_12"/>
    <property type="match status" value="1"/>
</dbReference>
<evidence type="ECO:0000256" key="8">
    <source>
        <dbReference type="ARBA" id="ARBA00034143"/>
    </source>
</evidence>
<dbReference type="Gene3D" id="1.25.40.10">
    <property type="entry name" value="Tetratricopeptide repeat domain"/>
    <property type="match status" value="2"/>
</dbReference>
<evidence type="ECO:0000256" key="3">
    <source>
        <dbReference type="ARBA" id="ARBA00022737"/>
    </source>
</evidence>
<sequence>MDGDLDGQKCLFLNLKATGESLYTKGHYKNAIDSFTEALTVKPDDKNCLIGRSKCYLKMRQNENALKDAEASLKGDETFFKGLYQKAEALYYLGEFEFALVFYHRGQKLRPQIKEFRMGIHKTQEAIENSLCNPTVKLEIKGDLSFFKKDEETEHPITVIQNLMVEEKQLIQPPKREQTTKQLLREFYDDKKFLEDLVKKADLVKSRTKKGERLQDIIQGSIKFLNISADFKNKESPMFPLEKNQKQRKCSSKSCRSAPAELSQFLLQSLVEIEAGVTSGNAESTLKKVDEVMKMVQMSSEKEVPNKKEILGDLHSYIGEALFELGDIEKALEHHQKDLKLAQQCKLPEATSRALENIGRIYFQIGQFAQAIEFWEKKIPLVHGGLEKAWLFHEIGWCYLVLNCYKEARNFGVQSVAAADEIAHEEWQIDANVLVAQSELKLGNLKACVTHFERALNHARRHEDDAALDVIHKALDEARQLLQR</sequence>
<feature type="repeat" description="TPR" evidence="9">
    <location>
        <begin position="352"/>
        <end position="385"/>
    </location>
</feature>
<evidence type="ECO:0000313" key="11">
    <source>
        <dbReference type="RefSeq" id="XP_028268382.1"/>
    </source>
</evidence>
<evidence type="ECO:0000256" key="5">
    <source>
        <dbReference type="ARBA" id="ARBA00023212"/>
    </source>
</evidence>
<evidence type="ECO:0000256" key="4">
    <source>
        <dbReference type="ARBA" id="ARBA00022803"/>
    </source>
</evidence>
<keyword evidence="2" id="KW-0963">Cytoplasm</keyword>
<evidence type="ECO:0000256" key="7">
    <source>
        <dbReference type="ARBA" id="ARBA00034139"/>
    </source>
</evidence>
<evidence type="ECO:0000256" key="1">
    <source>
        <dbReference type="ARBA" id="ARBA00004430"/>
    </source>
</evidence>
<gene>
    <name evidence="11" type="primary">odad4</name>
</gene>
<accession>A0A6P7IVG5</accession>
<evidence type="ECO:0000256" key="9">
    <source>
        <dbReference type="PROSITE-ProRule" id="PRU00339"/>
    </source>
</evidence>
<dbReference type="SMART" id="SM00028">
    <property type="entry name" value="TPR"/>
    <property type="match status" value="7"/>
</dbReference>
<feature type="repeat" description="TPR" evidence="9">
    <location>
        <begin position="12"/>
        <end position="45"/>
    </location>
</feature>
<dbReference type="PANTHER" id="PTHR23040:SF1">
    <property type="entry name" value="OUTER DYNEIN ARM-DOCKING COMPLEX SUBUNIT 4"/>
    <property type="match status" value="1"/>
</dbReference>
<proteinExistence type="predicted"/>
<evidence type="ECO:0000313" key="10">
    <source>
        <dbReference type="Proteomes" id="UP000515145"/>
    </source>
</evidence>
<dbReference type="InterPro" id="IPR019734">
    <property type="entry name" value="TPR_rpt"/>
</dbReference>
<evidence type="ECO:0000256" key="6">
    <source>
        <dbReference type="ARBA" id="ARBA00023273"/>
    </source>
</evidence>
<dbReference type="GeneID" id="114440248"/>
<dbReference type="FunCoup" id="A0A6P7IVG5">
    <property type="interactions" value="299"/>
</dbReference>
<dbReference type="Pfam" id="PF13181">
    <property type="entry name" value="TPR_8"/>
    <property type="match status" value="1"/>
</dbReference>
<evidence type="ECO:0000256" key="2">
    <source>
        <dbReference type="ARBA" id="ARBA00022490"/>
    </source>
</evidence>
<dbReference type="FunFam" id="1.25.40.10:FF:000795">
    <property type="entry name" value="Tetratricopeptide repeat protein 25"/>
    <property type="match status" value="1"/>
</dbReference>
<keyword evidence="3" id="KW-0677">Repeat</keyword>
<name>A0A6P7IVG5_9TELE</name>
<dbReference type="InterPro" id="IPR011990">
    <property type="entry name" value="TPR-like_helical_dom_sf"/>
</dbReference>
<dbReference type="PROSITE" id="PS50005">
    <property type="entry name" value="TPR"/>
    <property type="match status" value="2"/>
</dbReference>
<dbReference type="AlphaFoldDB" id="A0A6P7IVG5"/>
<protein>
    <recommendedName>
        <fullName evidence="7">Outer dynein arm-docking complex subunit 4</fullName>
    </recommendedName>
    <alternativeName>
        <fullName evidence="8">Tetratricopeptide repeat protein 25</fullName>
    </alternativeName>
</protein>
<organism evidence="10 11">
    <name type="scientific">Parambassis ranga</name>
    <name type="common">Indian glassy fish</name>
    <dbReference type="NCBI Taxonomy" id="210632"/>
    <lineage>
        <taxon>Eukaryota</taxon>
        <taxon>Metazoa</taxon>
        <taxon>Chordata</taxon>
        <taxon>Craniata</taxon>
        <taxon>Vertebrata</taxon>
        <taxon>Euteleostomi</taxon>
        <taxon>Actinopterygii</taxon>
        <taxon>Neopterygii</taxon>
        <taxon>Teleostei</taxon>
        <taxon>Neoteleostei</taxon>
        <taxon>Acanthomorphata</taxon>
        <taxon>Ovalentaria</taxon>
        <taxon>Ambassidae</taxon>
        <taxon>Parambassis</taxon>
    </lineage>
</organism>
<dbReference type="CTD" id="83538"/>
<keyword evidence="5" id="KW-0206">Cytoskeleton</keyword>
<dbReference type="GO" id="GO:0005930">
    <property type="term" value="C:axoneme"/>
    <property type="evidence" value="ECO:0007669"/>
    <property type="project" value="UniProtKB-SubCell"/>
</dbReference>
<keyword evidence="6" id="KW-0966">Cell projection</keyword>